<keyword evidence="5" id="KW-1185">Reference proteome</keyword>
<evidence type="ECO:0000313" key="4">
    <source>
        <dbReference type="EMBL" id="SMC88271.1"/>
    </source>
</evidence>
<feature type="transmembrane region" description="Helical" evidence="3">
    <location>
        <begin position="66"/>
        <end position="86"/>
    </location>
</feature>
<accession>A0A1W2CSS9</accession>
<keyword evidence="3" id="KW-1133">Transmembrane helix</keyword>
<dbReference type="Proteomes" id="UP000192840">
    <property type="component" value="Unassembled WGS sequence"/>
</dbReference>
<gene>
    <name evidence="4" type="ORF">SAMN05660733_02344</name>
</gene>
<feature type="coiled-coil region" evidence="1">
    <location>
        <begin position="340"/>
        <end position="367"/>
    </location>
</feature>
<evidence type="ECO:0000256" key="1">
    <source>
        <dbReference type="SAM" id="Coils"/>
    </source>
</evidence>
<evidence type="ECO:0000313" key="5">
    <source>
        <dbReference type="Proteomes" id="UP000192840"/>
    </source>
</evidence>
<dbReference type="AlphaFoldDB" id="A0A1W2CSS9"/>
<protein>
    <submittedName>
        <fullName evidence="4">Uncharacterized protein</fullName>
    </submittedName>
</protein>
<sequence length="638" mass="69609">MQGQDVVVAGTNEMWQRLFSGQERWGWEFTAPALPAISPEAAHEPVAEQVYAPHDYLLQQKRSKKAWLALIGWLVVTFFAVALTGSVLKPTEAAMPALVQWATWIVLIAGVVLAFFTFFRTRRRFSVMKRRYDAEYNGAVQGYNDAYAAWRARIEEHNRREAERFLTAMLWHPLRLTSRPSRIDVFGGTEDGWASLLTTIGAAQLASGSSMLLLDFTDMFVGENLTHAAARQGYEVHAHEAPRDLTRLGLLAGLDPAELAEVLAESMHNLNRSAMAADLRGLHIDLLTAIAERLSEPITFTKLVAGLQVLRRVYDAGSDETLAADELRKLNSYVDTVGNTDQVRNELQSLEGELRSLARAEQDADAAPAVSTGFGAVWPVRGLAMIATKARTGRHRRFLDHVVFHRALQELHSRQVTGRETLVVAGADQIGLEALEAMARQARRSGVRLIFLIQHLRDDLRKLLGAGGTATLLMQLGNGEEAAAAAEFIGRGHKFVMSQLTEQIGKTLTEGTSQTDGGSEGVTTSRGHSSGGSSSSSWSPNGGNSSSGSSWSTTSSRAETRESNWSDTRSRSEAKSQTVGRTDARVYEFAVEPTTLQGLAPTAFVMVETGPTGRRVVLGDCNPGIVLLDRVALDARVS</sequence>
<feature type="transmembrane region" description="Helical" evidence="3">
    <location>
        <begin position="98"/>
        <end position="119"/>
    </location>
</feature>
<keyword evidence="3" id="KW-0472">Membrane</keyword>
<name>A0A1W2CSS9_9PSEU</name>
<keyword evidence="3" id="KW-0812">Transmembrane</keyword>
<dbReference type="OrthoDB" id="3797687at2"/>
<organism evidence="4 5">
    <name type="scientific">Lentzea albidocapillata</name>
    <dbReference type="NCBI Taxonomy" id="40571"/>
    <lineage>
        <taxon>Bacteria</taxon>
        <taxon>Bacillati</taxon>
        <taxon>Actinomycetota</taxon>
        <taxon>Actinomycetes</taxon>
        <taxon>Pseudonocardiales</taxon>
        <taxon>Pseudonocardiaceae</taxon>
        <taxon>Lentzea</taxon>
    </lineage>
</organism>
<keyword evidence="1" id="KW-0175">Coiled coil</keyword>
<dbReference type="STRING" id="40571.SAMN05660733_02344"/>
<feature type="compositionally biased region" description="Low complexity" evidence="2">
    <location>
        <begin position="523"/>
        <end position="557"/>
    </location>
</feature>
<proteinExistence type="predicted"/>
<reference evidence="5" key="1">
    <citation type="submission" date="2017-04" db="EMBL/GenBank/DDBJ databases">
        <authorList>
            <person name="Varghese N."/>
            <person name="Submissions S."/>
        </authorList>
    </citation>
    <scope>NUCLEOTIDE SEQUENCE [LARGE SCALE GENOMIC DNA]</scope>
    <source>
        <strain evidence="5">DSM 44073</strain>
    </source>
</reference>
<evidence type="ECO:0000256" key="3">
    <source>
        <dbReference type="SAM" id="Phobius"/>
    </source>
</evidence>
<dbReference type="eggNOG" id="COG0604">
    <property type="taxonomic scope" value="Bacteria"/>
</dbReference>
<feature type="compositionally biased region" description="Basic and acidic residues" evidence="2">
    <location>
        <begin position="558"/>
        <end position="574"/>
    </location>
</feature>
<dbReference type="RefSeq" id="WP_051770546.1">
    <property type="nucleotide sequence ID" value="NZ_FWYC01000006.1"/>
</dbReference>
<feature type="region of interest" description="Disordered" evidence="2">
    <location>
        <begin position="509"/>
        <end position="580"/>
    </location>
</feature>
<dbReference type="EMBL" id="FWYC01000006">
    <property type="protein sequence ID" value="SMC88271.1"/>
    <property type="molecule type" value="Genomic_DNA"/>
</dbReference>
<evidence type="ECO:0000256" key="2">
    <source>
        <dbReference type="SAM" id="MobiDB-lite"/>
    </source>
</evidence>